<feature type="compositionally biased region" description="Basic and acidic residues" evidence="1">
    <location>
        <begin position="376"/>
        <end position="388"/>
    </location>
</feature>
<feature type="compositionally biased region" description="Basic and acidic residues" evidence="1">
    <location>
        <begin position="233"/>
        <end position="252"/>
    </location>
</feature>
<name>A0A5R8K9S1_9BACT</name>
<proteinExistence type="predicted"/>
<protein>
    <submittedName>
        <fullName evidence="3">Uncharacterized protein</fullName>
    </submittedName>
</protein>
<dbReference type="RefSeq" id="WP_138087987.1">
    <property type="nucleotide sequence ID" value="NZ_VAUV01000016.1"/>
</dbReference>
<reference evidence="3 4" key="1">
    <citation type="submission" date="2019-05" db="EMBL/GenBank/DDBJ databases">
        <title>Verrucobacter flavum gen. nov., sp. nov. a new member of the family Verrucomicrobiaceae.</title>
        <authorList>
            <person name="Szuroczki S."/>
            <person name="Abbaszade G."/>
            <person name="Szabo A."/>
            <person name="Felfoldi T."/>
            <person name="Schumann P."/>
            <person name="Boka K."/>
            <person name="Keki Z."/>
            <person name="Toumi M."/>
            <person name="Toth E."/>
        </authorList>
    </citation>
    <scope>NUCLEOTIDE SEQUENCE [LARGE SCALE GENOMIC DNA]</scope>
    <source>
        <strain evidence="3 4">MG-N-17</strain>
    </source>
</reference>
<dbReference type="OrthoDB" id="5485224at2"/>
<feature type="compositionally biased region" description="Basic and acidic residues" evidence="1">
    <location>
        <begin position="461"/>
        <end position="473"/>
    </location>
</feature>
<comment type="caution">
    <text evidence="3">The sequence shown here is derived from an EMBL/GenBank/DDBJ whole genome shotgun (WGS) entry which is preliminary data.</text>
</comment>
<feature type="compositionally biased region" description="Basic and acidic residues" evidence="1">
    <location>
        <begin position="343"/>
        <end position="369"/>
    </location>
</feature>
<dbReference type="AlphaFoldDB" id="A0A5R8K9S1"/>
<feature type="chain" id="PRO_5024368492" evidence="2">
    <location>
        <begin position="26"/>
        <end position="621"/>
    </location>
</feature>
<feature type="compositionally biased region" description="Basic and acidic residues" evidence="1">
    <location>
        <begin position="525"/>
        <end position="538"/>
    </location>
</feature>
<keyword evidence="4" id="KW-1185">Reference proteome</keyword>
<feature type="compositionally biased region" description="Basic and acidic residues" evidence="1">
    <location>
        <begin position="407"/>
        <end position="435"/>
    </location>
</feature>
<accession>A0A5R8K9S1</accession>
<dbReference type="Pfam" id="PF20245">
    <property type="entry name" value="DUF6600"/>
    <property type="match status" value="1"/>
</dbReference>
<evidence type="ECO:0000256" key="2">
    <source>
        <dbReference type="SAM" id="SignalP"/>
    </source>
</evidence>
<feature type="region of interest" description="Disordered" evidence="1">
    <location>
        <begin position="231"/>
        <end position="621"/>
    </location>
</feature>
<evidence type="ECO:0000313" key="4">
    <source>
        <dbReference type="Proteomes" id="UP000306196"/>
    </source>
</evidence>
<dbReference type="Proteomes" id="UP000306196">
    <property type="component" value="Unassembled WGS sequence"/>
</dbReference>
<feature type="compositionally biased region" description="Basic and acidic residues" evidence="1">
    <location>
        <begin position="495"/>
        <end position="516"/>
    </location>
</feature>
<gene>
    <name evidence="3" type="ORF">FEM03_19535</name>
</gene>
<feature type="compositionally biased region" description="Basic and acidic residues" evidence="1">
    <location>
        <begin position="545"/>
        <end position="621"/>
    </location>
</feature>
<evidence type="ECO:0000256" key="1">
    <source>
        <dbReference type="SAM" id="MobiDB-lite"/>
    </source>
</evidence>
<dbReference type="PRINTS" id="PR01217">
    <property type="entry name" value="PRICHEXTENSN"/>
</dbReference>
<dbReference type="InterPro" id="IPR046535">
    <property type="entry name" value="DUF6600"/>
</dbReference>
<feature type="signal peptide" evidence="2">
    <location>
        <begin position="1"/>
        <end position="25"/>
    </location>
</feature>
<organism evidence="3 4">
    <name type="scientific">Phragmitibacter flavus</name>
    <dbReference type="NCBI Taxonomy" id="2576071"/>
    <lineage>
        <taxon>Bacteria</taxon>
        <taxon>Pseudomonadati</taxon>
        <taxon>Verrucomicrobiota</taxon>
        <taxon>Verrucomicrobiia</taxon>
        <taxon>Verrucomicrobiales</taxon>
        <taxon>Verrucomicrobiaceae</taxon>
        <taxon>Phragmitibacter</taxon>
    </lineage>
</organism>
<keyword evidence="2" id="KW-0732">Signal</keyword>
<dbReference type="EMBL" id="VAUV01000016">
    <property type="protein sequence ID" value="TLD69063.1"/>
    <property type="molecule type" value="Genomic_DNA"/>
</dbReference>
<feature type="compositionally biased region" description="Basic and acidic residues" evidence="1">
    <location>
        <begin position="300"/>
        <end position="332"/>
    </location>
</feature>
<evidence type="ECO:0000313" key="3">
    <source>
        <dbReference type="EMBL" id="TLD69063.1"/>
    </source>
</evidence>
<feature type="compositionally biased region" description="Basic and acidic residues" evidence="1">
    <location>
        <begin position="261"/>
        <end position="286"/>
    </location>
</feature>
<sequence length="621" mass="71773">MKNTLATLLASICFLLIASAPPTHAQDDPVDFDYFYDNLASYGDWIEVEGYGYCFRPFVASENPDWQPYTEGSWAETEGGWTWVSEEEFGWATYHYGRWVFIDTFWAWVPGYEWAPAWVSWRTGGDYVGWAPLPPEAQWSNDRGFDSSVDVVYDIGPRYYNFIPIIHFGATNYRPHLIGRDRNITIIRETTNITSISYHQSDIRLNRIHIGGPRYDDLSRRSEQNIRRLKLIQHRDRGNDRQHHRSRVENDRFSVFAPSITRKENRNIAPREVKMKTNRDKIDRGWRGVAQEQASQLRQRIAEEKRPERDGNGPRGERGNRDNNDRDNKGPDRAIPIPNMPGQRDRDRDGENKGPRGDRGDNNNDRKGPDGAMPGQRDRESADRDPRMPRPGPDRNPGSDSNPTMPREGREKEDAEQRRRDMPTPGNRPDRKPEDQLPPGRVMPKPEESSQRSTPPANMPRPDRKPDEPRNKPEAVAPPQNRRAPGAGPGNSQNEPKRPEPRKMEERAPQPRREQPRPSAPPTQRSEKPAQEKVRERPPTPTPTPRKENKSEARQERPRSAEPSRKESPKPQAQAERREPERKKAEAPKPEQRQPQERPKSSGNKPERKGGEDDERRKKKD</sequence>